<dbReference type="InterPro" id="IPR014729">
    <property type="entry name" value="Rossmann-like_a/b/a_fold"/>
</dbReference>
<evidence type="ECO:0000256" key="2">
    <source>
        <dbReference type="ARBA" id="ARBA00022598"/>
    </source>
</evidence>
<evidence type="ECO:0000259" key="10">
    <source>
        <dbReference type="Pfam" id="PF09179"/>
    </source>
</evidence>
<dbReference type="AlphaFoldDB" id="A0A3L6ZLX7"/>
<dbReference type="InterPro" id="IPR015262">
    <property type="entry name" value="tRNA_Ile_lys_synt_subst-bd"/>
</dbReference>
<gene>
    <name evidence="7 11" type="primary">tilS</name>
    <name evidence="11" type="ORF">D9V29_13140</name>
</gene>
<keyword evidence="4 7" id="KW-0547">Nucleotide-binding</keyword>
<evidence type="ECO:0000256" key="8">
    <source>
        <dbReference type="SAM" id="Coils"/>
    </source>
</evidence>
<dbReference type="InterPro" id="IPR011063">
    <property type="entry name" value="TilS/TtcA_N"/>
</dbReference>
<dbReference type="Gene3D" id="1.20.59.20">
    <property type="match status" value="1"/>
</dbReference>
<keyword evidence="8" id="KW-0175">Coiled coil</keyword>
<proteinExistence type="inferred from homology"/>
<name>A0A3L6ZLX7_9MICO</name>
<dbReference type="Pfam" id="PF01171">
    <property type="entry name" value="ATP_bind_3"/>
    <property type="match status" value="1"/>
</dbReference>
<dbReference type="GO" id="GO:0005524">
    <property type="term" value="F:ATP binding"/>
    <property type="evidence" value="ECO:0007669"/>
    <property type="project" value="UniProtKB-UniRule"/>
</dbReference>
<dbReference type="GO" id="GO:0006400">
    <property type="term" value="P:tRNA modification"/>
    <property type="evidence" value="ECO:0007669"/>
    <property type="project" value="UniProtKB-UniRule"/>
</dbReference>
<feature type="binding site" evidence="7">
    <location>
        <begin position="46"/>
        <end position="51"/>
    </location>
    <ligand>
        <name>ATP</name>
        <dbReference type="ChEBI" id="CHEBI:30616"/>
    </ligand>
</feature>
<accession>A0A3L6ZLX7</accession>
<dbReference type="EMBL" id="RCUV01000019">
    <property type="protein sequence ID" value="RLP68665.1"/>
    <property type="molecule type" value="Genomic_DNA"/>
</dbReference>
<dbReference type="HAMAP" id="MF_01161">
    <property type="entry name" value="tRNA_Ile_lys_synt"/>
    <property type="match status" value="1"/>
</dbReference>
<reference evidence="11 12" key="1">
    <citation type="submission" date="2018-10" db="EMBL/GenBank/DDBJ databases">
        <authorList>
            <person name="Li J."/>
        </authorList>
    </citation>
    <scope>NUCLEOTIDE SEQUENCE [LARGE SCALE GENOMIC DNA]</scope>
    <source>
        <strain evidence="11 12">CCTCC AB209002</strain>
    </source>
</reference>
<comment type="domain">
    <text evidence="7">The N-terminal region contains the highly conserved SGGXDS motif, predicted to be a P-loop motif involved in ATP binding.</text>
</comment>
<evidence type="ECO:0000256" key="7">
    <source>
        <dbReference type="HAMAP-Rule" id="MF_01161"/>
    </source>
</evidence>
<dbReference type="RefSeq" id="WP_121673783.1">
    <property type="nucleotide sequence ID" value="NZ_BMXM01000003.1"/>
</dbReference>
<feature type="domain" description="tRNA(Ile)-lysidine synthase substrate-binding" evidence="10">
    <location>
        <begin position="269"/>
        <end position="327"/>
    </location>
</feature>
<dbReference type="SUPFAM" id="SSF82829">
    <property type="entry name" value="MesJ substrate recognition domain-like"/>
    <property type="match status" value="1"/>
</dbReference>
<dbReference type="Gene3D" id="3.40.50.620">
    <property type="entry name" value="HUPs"/>
    <property type="match status" value="1"/>
</dbReference>
<evidence type="ECO:0000259" key="9">
    <source>
        <dbReference type="Pfam" id="PF01171"/>
    </source>
</evidence>
<evidence type="ECO:0000313" key="11">
    <source>
        <dbReference type="EMBL" id="RLP68665.1"/>
    </source>
</evidence>
<keyword evidence="12" id="KW-1185">Reference proteome</keyword>
<evidence type="ECO:0000256" key="3">
    <source>
        <dbReference type="ARBA" id="ARBA00022694"/>
    </source>
</evidence>
<keyword evidence="5 7" id="KW-0067">ATP-binding</keyword>
<evidence type="ECO:0000256" key="6">
    <source>
        <dbReference type="ARBA" id="ARBA00048539"/>
    </source>
</evidence>
<dbReference type="EC" id="6.3.4.19" evidence="7"/>
<dbReference type="InterPro" id="IPR012795">
    <property type="entry name" value="tRNA_Ile_lys_synt_N"/>
</dbReference>
<keyword evidence="1 7" id="KW-0963">Cytoplasm</keyword>
<dbReference type="CDD" id="cd01992">
    <property type="entry name" value="TilS_N"/>
    <property type="match status" value="1"/>
</dbReference>
<organism evidence="11 12">
    <name type="scientific">Mycetocola manganoxydans</name>
    <dbReference type="NCBI Taxonomy" id="699879"/>
    <lineage>
        <taxon>Bacteria</taxon>
        <taxon>Bacillati</taxon>
        <taxon>Actinomycetota</taxon>
        <taxon>Actinomycetes</taxon>
        <taxon>Micrococcales</taxon>
        <taxon>Microbacteriaceae</taxon>
        <taxon>Mycetocola</taxon>
    </lineage>
</organism>
<comment type="similarity">
    <text evidence="7">Belongs to the tRNA(Ile)-lysidine synthase family.</text>
</comment>
<dbReference type="PANTHER" id="PTHR43033:SF1">
    <property type="entry name" value="TRNA(ILE)-LYSIDINE SYNTHASE-RELATED"/>
    <property type="match status" value="1"/>
</dbReference>
<feature type="coiled-coil region" evidence="8">
    <location>
        <begin position="230"/>
        <end position="257"/>
    </location>
</feature>
<evidence type="ECO:0000256" key="1">
    <source>
        <dbReference type="ARBA" id="ARBA00022490"/>
    </source>
</evidence>
<dbReference type="Proteomes" id="UP000270299">
    <property type="component" value="Unassembled WGS sequence"/>
</dbReference>
<sequence>MPNNSSPRRPPLSPAVAEVRVGVRRALAAARDSGLAEGALVLVALSGGPDSLALASATAFEAPKLALRAGAVVVDHGLQPGSAEVADRAARAAEHMGLSPVIVRRVMVGHGGGPESGARDARYGAITDVAAATDAGAVLLGHTLDDQAETVLLGLARGSGAASLRGMAPTNGLYLRPLLDVRRETTHAACAAEGLQPWTDPHNSDTRFSRVRVRNAVLPVLERELGPGVADALARTAEQLREDSEALDRMVEEMIEEICEPAEAGIAVSVSALAVNPAALRNRILRLVASSEFGSSLDRGHTVEIARLVTDWRGQGPIDVPGIRVSREGSLIVFTARGNDSESRIG</sequence>
<dbReference type="NCBIfam" id="TIGR02432">
    <property type="entry name" value="lysidine_TilS_N"/>
    <property type="match status" value="1"/>
</dbReference>
<dbReference type="GO" id="GO:0032267">
    <property type="term" value="F:tRNA(Ile)-lysidine synthase activity"/>
    <property type="evidence" value="ECO:0007669"/>
    <property type="project" value="UniProtKB-EC"/>
</dbReference>
<comment type="catalytic activity">
    <reaction evidence="6 7">
        <text>cytidine(34) in tRNA(Ile2) + L-lysine + ATP = lysidine(34) in tRNA(Ile2) + AMP + diphosphate + H(+)</text>
        <dbReference type="Rhea" id="RHEA:43744"/>
        <dbReference type="Rhea" id="RHEA-COMP:10625"/>
        <dbReference type="Rhea" id="RHEA-COMP:10670"/>
        <dbReference type="ChEBI" id="CHEBI:15378"/>
        <dbReference type="ChEBI" id="CHEBI:30616"/>
        <dbReference type="ChEBI" id="CHEBI:32551"/>
        <dbReference type="ChEBI" id="CHEBI:33019"/>
        <dbReference type="ChEBI" id="CHEBI:82748"/>
        <dbReference type="ChEBI" id="CHEBI:83665"/>
        <dbReference type="ChEBI" id="CHEBI:456215"/>
        <dbReference type="EC" id="6.3.4.19"/>
    </reaction>
</comment>
<dbReference type="Pfam" id="PF09179">
    <property type="entry name" value="TilS"/>
    <property type="match status" value="1"/>
</dbReference>
<dbReference type="PANTHER" id="PTHR43033">
    <property type="entry name" value="TRNA(ILE)-LYSIDINE SYNTHASE-RELATED"/>
    <property type="match status" value="1"/>
</dbReference>
<evidence type="ECO:0000256" key="5">
    <source>
        <dbReference type="ARBA" id="ARBA00022840"/>
    </source>
</evidence>
<dbReference type="InterPro" id="IPR012094">
    <property type="entry name" value="tRNA_Ile_lys_synt"/>
</dbReference>
<dbReference type="SUPFAM" id="SSF52402">
    <property type="entry name" value="Adenine nucleotide alpha hydrolases-like"/>
    <property type="match status" value="1"/>
</dbReference>
<dbReference type="GO" id="GO:0005737">
    <property type="term" value="C:cytoplasm"/>
    <property type="evidence" value="ECO:0007669"/>
    <property type="project" value="UniProtKB-SubCell"/>
</dbReference>
<dbReference type="OrthoDB" id="5244702at2"/>
<feature type="domain" description="tRNA(Ile)-lysidine/2-thiocytidine synthase N-terminal" evidence="9">
    <location>
        <begin position="41"/>
        <end position="215"/>
    </location>
</feature>
<keyword evidence="2 7" id="KW-0436">Ligase</keyword>
<comment type="function">
    <text evidence="7">Ligates lysine onto the cytidine present at position 34 of the AUA codon-specific tRNA(Ile) that contains the anticodon CAU, in an ATP-dependent manner. Cytidine is converted to lysidine, thus changing the amino acid specificity of the tRNA from methionine to isoleucine.</text>
</comment>
<evidence type="ECO:0000256" key="4">
    <source>
        <dbReference type="ARBA" id="ARBA00022741"/>
    </source>
</evidence>
<evidence type="ECO:0000313" key="12">
    <source>
        <dbReference type="Proteomes" id="UP000270299"/>
    </source>
</evidence>
<keyword evidence="3 7" id="KW-0819">tRNA processing</keyword>
<protein>
    <recommendedName>
        <fullName evidence="7">tRNA(Ile)-lysidine synthase</fullName>
        <ecNumber evidence="7">6.3.4.19</ecNumber>
    </recommendedName>
    <alternativeName>
        <fullName evidence="7">tRNA(Ile)-2-lysyl-cytidine synthase</fullName>
    </alternativeName>
    <alternativeName>
        <fullName evidence="7">tRNA(Ile)-lysidine synthetase</fullName>
    </alternativeName>
</protein>
<comment type="subcellular location">
    <subcellularLocation>
        <location evidence="7">Cytoplasm</location>
    </subcellularLocation>
</comment>
<comment type="caution">
    <text evidence="11">The sequence shown here is derived from an EMBL/GenBank/DDBJ whole genome shotgun (WGS) entry which is preliminary data.</text>
</comment>